<evidence type="ECO:0000313" key="2">
    <source>
        <dbReference type="Proteomes" id="UP000317728"/>
    </source>
</evidence>
<dbReference type="RefSeq" id="WP_075908332.1">
    <property type="nucleotide sequence ID" value="NZ_CP041150.1"/>
</dbReference>
<dbReference type="AlphaFoldDB" id="A0AB73TVM3"/>
<name>A0AB73TVM3_MYCCH</name>
<gene>
    <name evidence="1" type="ORF">FJK96_00355</name>
</gene>
<dbReference type="EMBL" id="CP041150">
    <property type="protein sequence ID" value="QDF68787.1"/>
    <property type="molecule type" value="Genomic_DNA"/>
</dbReference>
<evidence type="ECO:0000313" key="1">
    <source>
        <dbReference type="EMBL" id="QDF68787.1"/>
    </source>
</evidence>
<organism evidence="1 2">
    <name type="scientific">Mycobacteroides chelonae</name>
    <name type="common">Mycobacterium chelonae</name>
    <dbReference type="NCBI Taxonomy" id="1774"/>
    <lineage>
        <taxon>Bacteria</taxon>
        <taxon>Bacillati</taxon>
        <taxon>Actinomycetota</taxon>
        <taxon>Actinomycetes</taxon>
        <taxon>Mycobacteriales</taxon>
        <taxon>Mycobacteriaceae</taxon>
        <taxon>Mycobacteroides</taxon>
    </lineage>
</organism>
<dbReference type="Proteomes" id="UP000317728">
    <property type="component" value="Chromosome"/>
</dbReference>
<proteinExistence type="predicted"/>
<reference evidence="1 2" key="1">
    <citation type="submission" date="2019-06" db="EMBL/GenBank/DDBJ databases">
        <title>Whole geneome sequnce of Mycobacteroides chelonae M77 isolated from bovine milk from Meghalaya, India.</title>
        <authorList>
            <person name="Vise E."/>
            <person name="Das S."/>
            <person name="Garg A."/>
            <person name="Ghatak S."/>
            <person name="Shakuntala I."/>
            <person name="Milton A.A.P."/>
            <person name="Karam A."/>
            <person name="Sanjukta R."/>
            <person name="Puro K."/>
            <person name="Sen A."/>
        </authorList>
    </citation>
    <scope>NUCLEOTIDE SEQUENCE [LARGE SCALE GENOMIC DNA]</scope>
    <source>
        <strain evidence="1 2">M77</strain>
    </source>
</reference>
<protein>
    <submittedName>
        <fullName evidence="1">Uncharacterized protein</fullName>
    </submittedName>
</protein>
<sequence length="194" mass="22295">MSRGLGNVQRSVIDALLRRANLDRYVVPSDAAIYELIGIEDPPRSVSGRWRWYTVDLLGLTNASNTRAARVSLHRAVRKLGESGHLEVSVMPYDNPWAAYRDYEDRLQGGIDLTELRELDRRWPSRMNQTLWFRLPPPEHGPPPARDQLAILEFIDDYHPEPFADFAATLDREKRWRTPTGEFLAWLFLGSGVP</sequence>
<accession>A0AB73TVM3</accession>